<proteinExistence type="predicted"/>
<accession>A0ABU8KWB2</accession>
<dbReference type="Proteomes" id="UP001387293">
    <property type="component" value="Unassembled WGS sequence"/>
</dbReference>
<name>A0ABU8KWB2_9HYPH</name>
<evidence type="ECO:0000313" key="4">
    <source>
        <dbReference type="EMBL" id="MEI9409233.1"/>
    </source>
</evidence>
<dbReference type="CDD" id="cd04301">
    <property type="entry name" value="NAT_SF"/>
    <property type="match status" value="1"/>
</dbReference>
<dbReference type="PANTHER" id="PTHR43877:SF2">
    <property type="entry name" value="AMINOALKYLPHOSPHONATE N-ACETYLTRANSFERASE-RELATED"/>
    <property type="match status" value="1"/>
</dbReference>
<comment type="caution">
    <text evidence="4">The sequence shown here is derived from an EMBL/GenBank/DDBJ whole genome shotgun (WGS) entry which is preliminary data.</text>
</comment>
<keyword evidence="2" id="KW-0012">Acyltransferase</keyword>
<dbReference type="Pfam" id="PF00583">
    <property type="entry name" value="Acetyltransf_1"/>
    <property type="match status" value="1"/>
</dbReference>
<protein>
    <submittedName>
        <fullName evidence="4">GNAT family N-acetyltransferase</fullName>
    </submittedName>
</protein>
<dbReference type="Gene3D" id="3.40.630.30">
    <property type="match status" value="1"/>
</dbReference>
<dbReference type="InterPro" id="IPR050832">
    <property type="entry name" value="Bact_Acetyltransf"/>
</dbReference>
<dbReference type="PROSITE" id="PS51186">
    <property type="entry name" value="GNAT"/>
    <property type="match status" value="1"/>
</dbReference>
<feature type="domain" description="N-acetyltransferase" evidence="3">
    <location>
        <begin position="6"/>
        <end position="162"/>
    </location>
</feature>
<evidence type="ECO:0000256" key="2">
    <source>
        <dbReference type="ARBA" id="ARBA00023315"/>
    </source>
</evidence>
<keyword evidence="1" id="KW-0808">Transferase</keyword>
<evidence type="ECO:0000256" key="1">
    <source>
        <dbReference type="ARBA" id="ARBA00022679"/>
    </source>
</evidence>
<dbReference type="PANTHER" id="PTHR43877">
    <property type="entry name" value="AMINOALKYLPHOSPHONATE N-ACETYLTRANSFERASE-RELATED-RELATED"/>
    <property type="match status" value="1"/>
</dbReference>
<dbReference type="InterPro" id="IPR016181">
    <property type="entry name" value="Acyl_CoA_acyltransferase"/>
</dbReference>
<dbReference type="EMBL" id="JAPYKS010000006">
    <property type="protein sequence ID" value="MEI9409233.1"/>
    <property type="molecule type" value="Genomic_DNA"/>
</dbReference>
<sequence length="162" mass="17867">MEQSRISITQIPADFCRWGDVLALIMRAFAFMDGIIDPPSSAHLLTVDALRAKALRETGFLALDGDDRIVGCVFALERADGFYIGKLAVAPDRQGQGIGRRLMQAAEDLARSRGKSAIDLETRIELTANHAAFARLGFRETERTAHDGYDRPTSITMRKTIS</sequence>
<evidence type="ECO:0000259" key="3">
    <source>
        <dbReference type="PROSITE" id="PS51186"/>
    </source>
</evidence>
<dbReference type="InterPro" id="IPR000182">
    <property type="entry name" value="GNAT_dom"/>
</dbReference>
<keyword evidence="5" id="KW-1185">Reference proteome</keyword>
<organism evidence="4 5">
    <name type="scientific">Mesorhizobium salmacidum</name>
    <dbReference type="NCBI Taxonomy" id="3015171"/>
    <lineage>
        <taxon>Bacteria</taxon>
        <taxon>Pseudomonadati</taxon>
        <taxon>Pseudomonadota</taxon>
        <taxon>Alphaproteobacteria</taxon>
        <taxon>Hyphomicrobiales</taxon>
        <taxon>Phyllobacteriaceae</taxon>
        <taxon>Mesorhizobium</taxon>
    </lineage>
</organism>
<evidence type="ECO:0000313" key="5">
    <source>
        <dbReference type="Proteomes" id="UP001387293"/>
    </source>
</evidence>
<reference evidence="4 5" key="1">
    <citation type="submission" date="2022-12" db="EMBL/GenBank/DDBJ databases">
        <authorList>
            <person name="Muema E."/>
        </authorList>
    </citation>
    <scope>NUCLEOTIDE SEQUENCE [LARGE SCALE GENOMIC DNA]</scope>
    <source>
        <strain evidence="5">1326</strain>
    </source>
</reference>
<dbReference type="RefSeq" id="WP_337106211.1">
    <property type="nucleotide sequence ID" value="NZ_JAPYKS010000006.1"/>
</dbReference>
<dbReference type="SUPFAM" id="SSF55729">
    <property type="entry name" value="Acyl-CoA N-acyltransferases (Nat)"/>
    <property type="match status" value="1"/>
</dbReference>
<gene>
    <name evidence="4" type="ORF">O7A60_10680</name>
</gene>